<evidence type="ECO:0000313" key="1">
    <source>
        <dbReference type="EMBL" id="SFT45451.1"/>
    </source>
</evidence>
<dbReference type="RefSeq" id="WP_090246276.1">
    <property type="nucleotide sequence ID" value="NZ_FPAS01000001.1"/>
</dbReference>
<keyword evidence="2" id="KW-1185">Reference proteome</keyword>
<accession>A0A1I6Y5C4</accession>
<gene>
    <name evidence="1" type="ORF">SAMN05216474_0656</name>
</gene>
<proteinExistence type="predicted"/>
<dbReference type="SUPFAM" id="SSF53474">
    <property type="entry name" value="alpha/beta-Hydrolases"/>
    <property type="match status" value="1"/>
</dbReference>
<dbReference type="AlphaFoldDB" id="A0A1I6Y5C4"/>
<dbReference type="InterPro" id="IPR029058">
    <property type="entry name" value="AB_hydrolase_fold"/>
</dbReference>
<organism evidence="1 2">
    <name type="scientific">Lishizhenia tianjinensis</name>
    <dbReference type="NCBI Taxonomy" id="477690"/>
    <lineage>
        <taxon>Bacteria</taxon>
        <taxon>Pseudomonadati</taxon>
        <taxon>Bacteroidota</taxon>
        <taxon>Flavobacteriia</taxon>
        <taxon>Flavobacteriales</taxon>
        <taxon>Crocinitomicaceae</taxon>
        <taxon>Lishizhenia</taxon>
    </lineage>
</organism>
<reference evidence="1 2" key="1">
    <citation type="submission" date="2016-10" db="EMBL/GenBank/DDBJ databases">
        <authorList>
            <person name="de Groot N.N."/>
        </authorList>
    </citation>
    <scope>NUCLEOTIDE SEQUENCE [LARGE SCALE GENOMIC DNA]</scope>
    <source>
        <strain evidence="1 2">CGMCC 1.7005</strain>
    </source>
</reference>
<evidence type="ECO:0000313" key="2">
    <source>
        <dbReference type="Proteomes" id="UP000236454"/>
    </source>
</evidence>
<dbReference type="Gene3D" id="3.40.50.1820">
    <property type="entry name" value="alpha/beta hydrolase"/>
    <property type="match status" value="1"/>
</dbReference>
<protein>
    <recommendedName>
        <fullName evidence="3">Pimeloyl-ACP methyl ester carboxylesterase</fullName>
    </recommendedName>
</protein>
<evidence type="ECO:0008006" key="3">
    <source>
        <dbReference type="Google" id="ProtNLM"/>
    </source>
</evidence>
<name>A0A1I6Y5C4_9FLAO</name>
<dbReference type="STRING" id="477690.SAMN05216474_0656"/>
<sequence length="212" mass="23951">MRKIYCISGLGVNHRAFTALNPRDVELIPVPWIPFNKKESLKSYSKRLYESMDVEEEFSLLGLSLGGMLAQEISKIHAPKHLFLLSTAKHPKDISRILLLGKLGVQYLLPDFMLTHSNPILDWYFGAKSTHSTRILKEMMADADPVFIRRAIDAIARWEGCTTIHAHIIHGASDKLIPAREDADLLLPEEGHLVVLEQGEAISLYIEDKLQD</sequence>
<dbReference type="Proteomes" id="UP000236454">
    <property type="component" value="Unassembled WGS sequence"/>
</dbReference>
<dbReference type="EMBL" id="FPAS01000001">
    <property type="protein sequence ID" value="SFT45451.1"/>
    <property type="molecule type" value="Genomic_DNA"/>
</dbReference>